<dbReference type="AlphaFoldDB" id="A0A1B8AW29"/>
<reference evidence="2 3" key="1">
    <citation type="submission" date="2016-06" db="EMBL/GenBank/DDBJ databases">
        <title>Living apart together: crosstalk between the core and supernumerary genomes in a fungal plant pathogen.</title>
        <authorList>
            <person name="Vanheule A."/>
            <person name="Audenaert K."/>
            <person name="Warris S."/>
            <person name="Van De Geest H."/>
            <person name="Schijlen E."/>
            <person name="Hofte M."/>
            <person name="De Saeger S."/>
            <person name="Haesaert G."/>
            <person name="Waalwijk C."/>
            <person name="Van Der Lee T."/>
        </authorList>
    </citation>
    <scope>NUCLEOTIDE SEQUENCE [LARGE SCALE GENOMIC DNA]</scope>
    <source>
        <strain evidence="2 3">2516</strain>
    </source>
</reference>
<dbReference type="OMA" id="ENERGQG"/>
<feature type="compositionally biased region" description="Basic and acidic residues" evidence="1">
    <location>
        <begin position="73"/>
        <end position="82"/>
    </location>
</feature>
<proteinExistence type="predicted"/>
<evidence type="ECO:0000256" key="1">
    <source>
        <dbReference type="SAM" id="MobiDB-lite"/>
    </source>
</evidence>
<feature type="compositionally biased region" description="Polar residues" evidence="1">
    <location>
        <begin position="92"/>
        <end position="102"/>
    </location>
</feature>
<evidence type="ECO:0000313" key="3">
    <source>
        <dbReference type="Proteomes" id="UP000091967"/>
    </source>
</evidence>
<name>A0A1B8AW29_FUSPO</name>
<comment type="caution">
    <text evidence="2">The sequence shown here is derived from an EMBL/GenBank/DDBJ whole genome shotgun (WGS) entry which is preliminary data.</text>
</comment>
<gene>
    <name evidence="2" type="ORF">FPOA_05270</name>
</gene>
<evidence type="ECO:0000313" key="2">
    <source>
        <dbReference type="EMBL" id="OBS24730.1"/>
    </source>
</evidence>
<organism evidence="2 3">
    <name type="scientific">Fusarium poae</name>
    <dbReference type="NCBI Taxonomy" id="36050"/>
    <lineage>
        <taxon>Eukaryota</taxon>
        <taxon>Fungi</taxon>
        <taxon>Dikarya</taxon>
        <taxon>Ascomycota</taxon>
        <taxon>Pezizomycotina</taxon>
        <taxon>Sordariomycetes</taxon>
        <taxon>Hypocreomycetidae</taxon>
        <taxon>Hypocreales</taxon>
        <taxon>Nectriaceae</taxon>
        <taxon>Fusarium</taxon>
    </lineage>
</organism>
<sequence length="102" mass="10862">MNTSGIYENERGQGMSHSTGPSKIPEGIARHVPKGLEEALPDSIHPTGTFPGQSTDKSYAKDSGDASKVPQKLQEKLPESVERAVPNAIHDTGNTSGVHRTN</sequence>
<dbReference type="Proteomes" id="UP000091967">
    <property type="component" value="Unassembled WGS sequence"/>
</dbReference>
<dbReference type="EMBL" id="LYXU01000002">
    <property type="protein sequence ID" value="OBS24730.1"/>
    <property type="molecule type" value="Genomic_DNA"/>
</dbReference>
<feature type="region of interest" description="Disordered" evidence="1">
    <location>
        <begin position="1"/>
        <end position="102"/>
    </location>
</feature>
<accession>A0A1B8AW29</accession>
<protein>
    <submittedName>
        <fullName evidence="2">Uncharacterized protein</fullName>
    </submittedName>
</protein>
<keyword evidence="3" id="KW-1185">Reference proteome</keyword>